<reference evidence="1 2" key="1">
    <citation type="submission" date="2023-03" db="EMBL/GenBank/DDBJ databases">
        <title>Fodinicurvata sp. CAU 1616 isolated from sea sendiment.</title>
        <authorList>
            <person name="Kim W."/>
        </authorList>
    </citation>
    <scope>NUCLEOTIDE SEQUENCE [LARGE SCALE GENOMIC DNA]</scope>
    <source>
        <strain evidence="1 2">CAU 1616</strain>
    </source>
</reference>
<keyword evidence="2" id="KW-1185">Reference proteome</keyword>
<dbReference type="Gene3D" id="3.30.300.20">
    <property type="match status" value="1"/>
</dbReference>
<accession>A0ABT5YK18</accession>
<dbReference type="PANTHER" id="PTHR42830:SF2">
    <property type="entry name" value="OSMC_OHR FAMILY PROTEIN"/>
    <property type="match status" value="1"/>
</dbReference>
<sequence length="156" mass="17031">MSQHRYVAEIVWTGNRGAGTANYRAYGREHEVRIAGKPPLLGSADPAFRGDASRHNPEDLLLVALSACHLLWYLHLCAEAGVVVMAYEDPAEGRMVLESDGGGRFVEVTLRPRVTLASGSDMAAQEKALALHAEAHARCFIARSVNFPVRHEPEVT</sequence>
<dbReference type="InterPro" id="IPR015946">
    <property type="entry name" value="KH_dom-like_a/b"/>
</dbReference>
<dbReference type="SUPFAM" id="SSF82784">
    <property type="entry name" value="OsmC-like"/>
    <property type="match status" value="1"/>
</dbReference>
<name>A0ABT5YK18_9PROT</name>
<dbReference type="InterPro" id="IPR036102">
    <property type="entry name" value="OsmC/Ohrsf"/>
</dbReference>
<evidence type="ECO:0000313" key="2">
    <source>
        <dbReference type="Proteomes" id="UP001215503"/>
    </source>
</evidence>
<dbReference type="EMBL" id="JARHUD010000002">
    <property type="protein sequence ID" value="MDF2095257.1"/>
    <property type="molecule type" value="Genomic_DNA"/>
</dbReference>
<proteinExistence type="predicted"/>
<dbReference type="InterPro" id="IPR003718">
    <property type="entry name" value="OsmC/Ohr_fam"/>
</dbReference>
<comment type="caution">
    <text evidence="1">The sequence shown here is derived from an EMBL/GenBank/DDBJ whole genome shotgun (WGS) entry which is preliminary data.</text>
</comment>
<dbReference type="InterPro" id="IPR052707">
    <property type="entry name" value="OsmC_Ohr_Peroxiredoxin"/>
</dbReference>
<organism evidence="1 2">
    <name type="scientific">Aquibaculum arenosum</name>
    <dbReference type="NCBI Taxonomy" id="3032591"/>
    <lineage>
        <taxon>Bacteria</taxon>
        <taxon>Pseudomonadati</taxon>
        <taxon>Pseudomonadota</taxon>
        <taxon>Alphaproteobacteria</taxon>
        <taxon>Rhodospirillales</taxon>
        <taxon>Rhodovibrionaceae</taxon>
        <taxon>Aquibaculum</taxon>
    </lineage>
</organism>
<dbReference type="Pfam" id="PF02566">
    <property type="entry name" value="OsmC"/>
    <property type="match status" value="1"/>
</dbReference>
<dbReference type="PANTHER" id="PTHR42830">
    <property type="entry name" value="OSMOTICALLY INDUCIBLE FAMILY PROTEIN"/>
    <property type="match status" value="1"/>
</dbReference>
<dbReference type="RefSeq" id="WP_275820504.1">
    <property type="nucleotide sequence ID" value="NZ_JARHUD010000002.1"/>
</dbReference>
<gene>
    <name evidence="1" type="ORF">P2G67_04630</name>
</gene>
<dbReference type="Proteomes" id="UP001215503">
    <property type="component" value="Unassembled WGS sequence"/>
</dbReference>
<evidence type="ECO:0000313" key="1">
    <source>
        <dbReference type="EMBL" id="MDF2095257.1"/>
    </source>
</evidence>
<protein>
    <submittedName>
        <fullName evidence="1">OsmC family protein</fullName>
    </submittedName>
</protein>